<evidence type="ECO:0000313" key="2">
    <source>
        <dbReference type="Proteomes" id="UP001151760"/>
    </source>
</evidence>
<reference evidence="1" key="2">
    <citation type="submission" date="2022-01" db="EMBL/GenBank/DDBJ databases">
        <authorList>
            <person name="Yamashiro T."/>
            <person name="Shiraishi A."/>
            <person name="Satake H."/>
            <person name="Nakayama K."/>
        </authorList>
    </citation>
    <scope>NUCLEOTIDE SEQUENCE</scope>
</reference>
<proteinExistence type="predicted"/>
<name>A0ABQ5FC96_9ASTR</name>
<comment type="caution">
    <text evidence="1">The sequence shown here is derived from an EMBL/GenBank/DDBJ whole genome shotgun (WGS) entry which is preliminary data.</text>
</comment>
<protein>
    <submittedName>
        <fullName evidence="1">Uncharacterized protein</fullName>
    </submittedName>
</protein>
<keyword evidence="2" id="KW-1185">Reference proteome</keyword>
<accession>A0ABQ5FC96</accession>
<dbReference type="EMBL" id="BQNB010017194">
    <property type="protein sequence ID" value="GJT60372.1"/>
    <property type="molecule type" value="Genomic_DNA"/>
</dbReference>
<organism evidence="1 2">
    <name type="scientific">Tanacetum coccineum</name>
    <dbReference type="NCBI Taxonomy" id="301880"/>
    <lineage>
        <taxon>Eukaryota</taxon>
        <taxon>Viridiplantae</taxon>
        <taxon>Streptophyta</taxon>
        <taxon>Embryophyta</taxon>
        <taxon>Tracheophyta</taxon>
        <taxon>Spermatophyta</taxon>
        <taxon>Magnoliopsida</taxon>
        <taxon>eudicotyledons</taxon>
        <taxon>Gunneridae</taxon>
        <taxon>Pentapetalae</taxon>
        <taxon>asterids</taxon>
        <taxon>campanulids</taxon>
        <taxon>Asterales</taxon>
        <taxon>Asteraceae</taxon>
        <taxon>Asteroideae</taxon>
        <taxon>Anthemideae</taxon>
        <taxon>Anthemidinae</taxon>
        <taxon>Tanacetum</taxon>
    </lineage>
</organism>
<reference evidence="1" key="1">
    <citation type="journal article" date="2022" name="Int. J. Mol. Sci.">
        <title>Draft Genome of Tanacetum Coccineum: Genomic Comparison of Closely Related Tanacetum-Family Plants.</title>
        <authorList>
            <person name="Yamashiro T."/>
            <person name="Shiraishi A."/>
            <person name="Nakayama K."/>
            <person name="Satake H."/>
        </authorList>
    </citation>
    <scope>NUCLEOTIDE SEQUENCE</scope>
</reference>
<evidence type="ECO:0000313" key="1">
    <source>
        <dbReference type="EMBL" id="GJT60372.1"/>
    </source>
</evidence>
<dbReference type="Proteomes" id="UP001151760">
    <property type="component" value="Unassembled WGS sequence"/>
</dbReference>
<sequence>MMNRIDTDLFNFDTHPCQALKKFNYLSQIDVDVFTKDIPRFKNYEEYKDDWIYEWNKGIPWVNENPWTDDGA</sequence>
<gene>
    <name evidence="1" type="ORF">Tco_1003905</name>
</gene>